<dbReference type="SUPFAM" id="SSF53098">
    <property type="entry name" value="Ribonuclease H-like"/>
    <property type="match status" value="1"/>
</dbReference>
<dbReference type="AlphaFoldDB" id="A0A939K0V2"/>
<keyword evidence="2" id="KW-1185">Reference proteome</keyword>
<dbReference type="InterPro" id="IPR012337">
    <property type="entry name" value="RNaseH-like_sf"/>
</dbReference>
<protein>
    <recommendedName>
        <fullName evidence="3">Piwi domain-containing protein</fullName>
    </recommendedName>
</protein>
<evidence type="ECO:0000313" key="1">
    <source>
        <dbReference type="EMBL" id="MBO0936487.1"/>
    </source>
</evidence>
<dbReference type="RefSeq" id="WP_207364048.1">
    <property type="nucleotide sequence ID" value="NZ_JAFMYV010000003.1"/>
</dbReference>
<dbReference type="GO" id="GO:0003676">
    <property type="term" value="F:nucleic acid binding"/>
    <property type="evidence" value="ECO:0007669"/>
    <property type="project" value="InterPro"/>
</dbReference>
<gene>
    <name evidence="1" type="ORF">J2I47_08030</name>
</gene>
<dbReference type="EMBL" id="JAFMYV010000003">
    <property type="protein sequence ID" value="MBO0936487.1"/>
    <property type="molecule type" value="Genomic_DNA"/>
</dbReference>
<proteinExistence type="predicted"/>
<dbReference type="Proteomes" id="UP000664034">
    <property type="component" value="Unassembled WGS sequence"/>
</dbReference>
<reference evidence="1" key="1">
    <citation type="submission" date="2021-03" db="EMBL/GenBank/DDBJ databases">
        <title>Fibrella sp. HMF5335 genome sequencing and assembly.</title>
        <authorList>
            <person name="Kang H."/>
            <person name="Kim H."/>
            <person name="Bae S."/>
            <person name="Joh K."/>
        </authorList>
    </citation>
    <scope>NUCLEOTIDE SEQUENCE</scope>
    <source>
        <strain evidence="1">HMF5335</strain>
    </source>
</reference>
<evidence type="ECO:0008006" key="3">
    <source>
        <dbReference type="Google" id="ProtNLM"/>
    </source>
</evidence>
<comment type="caution">
    <text evidence="1">The sequence shown here is derived from an EMBL/GenBank/DDBJ whole genome shotgun (WGS) entry which is preliminary data.</text>
</comment>
<evidence type="ECO:0000313" key="2">
    <source>
        <dbReference type="Proteomes" id="UP000664034"/>
    </source>
</evidence>
<dbReference type="InterPro" id="IPR036397">
    <property type="entry name" value="RNaseH_sf"/>
</dbReference>
<accession>A0A939K0V2</accession>
<name>A0A939K0V2_9BACT</name>
<dbReference type="Gene3D" id="3.30.420.10">
    <property type="entry name" value="Ribonuclease H-like superfamily/Ribonuclease H"/>
    <property type="match status" value="1"/>
</dbReference>
<sequence length="829" mass="94364">MKKHTLNLFVLTNALELDFSYKLISVELSTTAGAPADHYRELQNLARKVRSATQGPAAIVTRAGKKYIAIPADRTLAKSIVHRSPLCGIVRLNFPANAPIYTLRMAGCSDEEHSLVIEFLEFAIRKQIKDTGLVIEDQTGRFFFKEPLASPHGAVIDMLEGFVIKIVAEGRDQLTISLDISYRYVDKKPLSTSVNVYNAKAFDQQLRQRKRGQKALMMFGDSWFLVEIMGFGKRIDQQEFEDRNKKIRTVYEYTRTETKDHAFQIAKLLRPDDVSVVYCYPGRRDSSDELRHGAASLMRLVYDTQDKDVQRMHRESILPTPKRFDNIARKVGQFLNKLAFNGQPLTIHQAPQQETLRECPAPDLLFNKSKVVSIRPSWGDHALAPNLAEQRRKWVQNNGFMGKFHTVPQYLFVPESHHQFEVNEAMIKVFQSDFDRKLRQLAPSFTGFTKVITYPFNPNLSATDQVNLLKVVAAEAGVSAGRGLLILPSHGRCNKRSIKRFHDCLKKKFSQQDLWFQCASYERINRFYRAFPDADAGVLYKLANTNEAYKFDSYLFYLSTAYLLINRVFPYALKNSLQYDIYIGIDVHDRNGGFVFFYKNGEKIYFDSVDVPQKNRHSRAEKLPENLIYEKLYEKLKLHIPHICPSPNGIILARDGRSHGGEPAGLQRTIAQLQQDGILKADSVAWAVVDIHKQSAIPLRVALAANEQRPYELPTIGTVKKLGRHLTEAFVFTTGYPFKLNGSARPLHVSFIEGTANFDRIIEDLFAQTLMAFSAPDRPCSLPIIIKLLDTFLEPLSYTEEDWGGKPVIAADLDTDEVDQEILPDDQNL</sequence>
<organism evidence="1 2">
    <name type="scientific">Fibrella rubiginis</name>
    <dbReference type="NCBI Taxonomy" id="2817060"/>
    <lineage>
        <taxon>Bacteria</taxon>
        <taxon>Pseudomonadati</taxon>
        <taxon>Bacteroidota</taxon>
        <taxon>Cytophagia</taxon>
        <taxon>Cytophagales</taxon>
        <taxon>Spirosomataceae</taxon>
        <taxon>Fibrella</taxon>
    </lineage>
</organism>